<dbReference type="FunFam" id="2.60.120.620:FF:000002">
    <property type="entry name" value="Prolyl 4-hydroxylase 4"/>
    <property type="match status" value="1"/>
</dbReference>
<keyword evidence="12" id="KW-0472">Membrane</keyword>
<keyword evidence="15" id="KW-0732">Signal</keyword>
<evidence type="ECO:0000313" key="18">
    <source>
        <dbReference type="Proteomes" id="UP001190700"/>
    </source>
</evidence>
<evidence type="ECO:0000256" key="13">
    <source>
        <dbReference type="ARBA" id="ARBA00023180"/>
    </source>
</evidence>
<evidence type="ECO:0000256" key="3">
    <source>
        <dbReference type="ARBA" id="ARBA00006511"/>
    </source>
</evidence>
<comment type="catalytic activity">
    <reaction evidence="14">
        <text>L-prolyl-[collagen] + 2-oxoglutarate + O2 = trans-4-hydroxy-L-prolyl-[collagen] + succinate + CO2</text>
        <dbReference type="Rhea" id="RHEA:18945"/>
        <dbReference type="Rhea" id="RHEA-COMP:11676"/>
        <dbReference type="Rhea" id="RHEA-COMP:11680"/>
        <dbReference type="ChEBI" id="CHEBI:15379"/>
        <dbReference type="ChEBI" id="CHEBI:16526"/>
        <dbReference type="ChEBI" id="CHEBI:16810"/>
        <dbReference type="ChEBI" id="CHEBI:30031"/>
        <dbReference type="ChEBI" id="CHEBI:50342"/>
        <dbReference type="ChEBI" id="CHEBI:61965"/>
        <dbReference type="EC" id="1.14.11.2"/>
    </reaction>
</comment>
<evidence type="ECO:0000256" key="15">
    <source>
        <dbReference type="SAM" id="SignalP"/>
    </source>
</evidence>
<dbReference type="AlphaFoldDB" id="A0AAE0BQK1"/>
<dbReference type="InterPro" id="IPR044862">
    <property type="entry name" value="Pro_4_hyd_alph_FE2OG_OXY"/>
</dbReference>
<evidence type="ECO:0000256" key="6">
    <source>
        <dbReference type="ARBA" id="ARBA00022723"/>
    </source>
</evidence>
<dbReference type="PANTHER" id="PTHR10869">
    <property type="entry name" value="PROLYL 4-HYDROXYLASE ALPHA SUBUNIT"/>
    <property type="match status" value="1"/>
</dbReference>
<keyword evidence="8" id="KW-0735">Signal-anchor</keyword>
<dbReference type="Proteomes" id="UP001190700">
    <property type="component" value="Unassembled WGS sequence"/>
</dbReference>
<gene>
    <name evidence="17" type="ORF">CYMTET_49253</name>
</gene>
<sequence length="281" mass="31096">MKCLRAVLAAYYLSSVALLVFADVEERLVGWQGEQIRQEPLDAGKKRWNMEVVSWAPRAFVFHNFLTEEECDHMIKIATPSMTKSTVVDNKTGKSVPSSIRTSSGTFFRKSQDSVIAGVERKIAEASMVPAENGEGLQILHYDVGQKYESHYDFFHDKFNNDPSKGGQRVATMLMYLSTPESGGETVFPASKIKPDRSGGLWSDCARRGASVKAKKGDALLFWSLTVSNWLLVASISSACLHACLCSLLLVRACVALSRYLVENRANCNLERLIVSAMVQS</sequence>
<evidence type="ECO:0000256" key="5">
    <source>
        <dbReference type="ARBA" id="ARBA00022692"/>
    </source>
</evidence>
<evidence type="ECO:0000256" key="7">
    <source>
        <dbReference type="ARBA" id="ARBA00022964"/>
    </source>
</evidence>
<evidence type="ECO:0000256" key="9">
    <source>
        <dbReference type="ARBA" id="ARBA00022989"/>
    </source>
</evidence>
<accession>A0AAE0BQK1</accession>
<dbReference type="EMBL" id="LGRX02033512">
    <property type="protein sequence ID" value="KAK3240943.1"/>
    <property type="molecule type" value="Genomic_DNA"/>
</dbReference>
<keyword evidence="9" id="KW-1133">Transmembrane helix</keyword>
<dbReference type="PANTHER" id="PTHR10869:SF123">
    <property type="entry name" value="PROLYL 4-HYDROXYLASE 10-RELATED"/>
    <property type="match status" value="1"/>
</dbReference>
<dbReference type="GO" id="GO:0031418">
    <property type="term" value="F:L-ascorbic acid binding"/>
    <property type="evidence" value="ECO:0007669"/>
    <property type="project" value="InterPro"/>
</dbReference>
<keyword evidence="6" id="KW-0479">Metal-binding</keyword>
<keyword evidence="18" id="KW-1185">Reference proteome</keyword>
<proteinExistence type="inferred from homology"/>
<reference evidence="17 18" key="1">
    <citation type="journal article" date="2015" name="Genome Biol. Evol.">
        <title>Comparative Genomics of a Bacterivorous Green Alga Reveals Evolutionary Causalities and Consequences of Phago-Mixotrophic Mode of Nutrition.</title>
        <authorList>
            <person name="Burns J.A."/>
            <person name="Paasch A."/>
            <person name="Narechania A."/>
            <person name="Kim E."/>
        </authorList>
    </citation>
    <scope>NUCLEOTIDE SEQUENCE [LARGE SCALE GENOMIC DNA]</scope>
    <source>
        <strain evidence="17 18">PLY_AMNH</strain>
    </source>
</reference>
<keyword evidence="10" id="KW-0560">Oxidoreductase</keyword>
<dbReference type="InterPro" id="IPR006620">
    <property type="entry name" value="Pro_4_hyd_alph"/>
</dbReference>
<evidence type="ECO:0000256" key="1">
    <source>
        <dbReference type="ARBA" id="ARBA00001961"/>
    </source>
</evidence>
<dbReference type="SMART" id="SM00702">
    <property type="entry name" value="P4Hc"/>
    <property type="match status" value="1"/>
</dbReference>
<keyword evidence="5" id="KW-0812">Transmembrane</keyword>
<keyword evidence="11" id="KW-0408">Iron</keyword>
<comment type="caution">
    <text evidence="17">The sequence shown here is derived from an EMBL/GenBank/DDBJ whole genome shotgun (WGS) entry which is preliminary data.</text>
</comment>
<dbReference type="Gene3D" id="2.60.120.620">
    <property type="entry name" value="q2cbj1_9rhob like domain"/>
    <property type="match status" value="1"/>
</dbReference>
<comment type="similarity">
    <text evidence="3">Belongs to the P4HA family.</text>
</comment>
<comment type="subcellular location">
    <subcellularLocation>
        <location evidence="2">Endoplasmic reticulum membrane</location>
        <topology evidence="2">Single-pass type II membrane protein</topology>
    </subcellularLocation>
</comment>
<feature type="domain" description="Prolyl 4-hydroxylase alpha subunit" evidence="16">
    <location>
        <begin position="57"/>
        <end position="237"/>
    </location>
</feature>
<dbReference type="GO" id="GO:0004656">
    <property type="term" value="F:procollagen-proline 4-dioxygenase activity"/>
    <property type="evidence" value="ECO:0007669"/>
    <property type="project" value="UniProtKB-EC"/>
</dbReference>
<evidence type="ECO:0000256" key="2">
    <source>
        <dbReference type="ARBA" id="ARBA00004648"/>
    </source>
</evidence>
<keyword evidence="13" id="KW-0325">Glycoprotein</keyword>
<evidence type="ECO:0000256" key="11">
    <source>
        <dbReference type="ARBA" id="ARBA00023004"/>
    </source>
</evidence>
<dbReference type="Pfam" id="PF13640">
    <property type="entry name" value="2OG-FeII_Oxy_3"/>
    <property type="match status" value="1"/>
</dbReference>
<protein>
    <recommendedName>
        <fullName evidence="4">procollagen-proline 4-dioxygenase</fullName>
        <ecNumber evidence="4">1.14.11.2</ecNumber>
    </recommendedName>
</protein>
<dbReference type="GO" id="GO:0005789">
    <property type="term" value="C:endoplasmic reticulum membrane"/>
    <property type="evidence" value="ECO:0007669"/>
    <property type="project" value="UniProtKB-SubCell"/>
</dbReference>
<evidence type="ECO:0000313" key="17">
    <source>
        <dbReference type="EMBL" id="KAK3240943.1"/>
    </source>
</evidence>
<feature type="signal peptide" evidence="15">
    <location>
        <begin position="1"/>
        <end position="22"/>
    </location>
</feature>
<dbReference type="GO" id="GO:0005506">
    <property type="term" value="F:iron ion binding"/>
    <property type="evidence" value="ECO:0007669"/>
    <property type="project" value="InterPro"/>
</dbReference>
<evidence type="ECO:0000256" key="14">
    <source>
        <dbReference type="ARBA" id="ARBA00049169"/>
    </source>
</evidence>
<evidence type="ECO:0000259" key="16">
    <source>
        <dbReference type="SMART" id="SM00702"/>
    </source>
</evidence>
<evidence type="ECO:0000256" key="8">
    <source>
        <dbReference type="ARBA" id="ARBA00022968"/>
    </source>
</evidence>
<evidence type="ECO:0000256" key="10">
    <source>
        <dbReference type="ARBA" id="ARBA00023002"/>
    </source>
</evidence>
<organism evidence="17 18">
    <name type="scientific">Cymbomonas tetramitiformis</name>
    <dbReference type="NCBI Taxonomy" id="36881"/>
    <lineage>
        <taxon>Eukaryota</taxon>
        <taxon>Viridiplantae</taxon>
        <taxon>Chlorophyta</taxon>
        <taxon>Pyramimonadophyceae</taxon>
        <taxon>Pyramimonadales</taxon>
        <taxon>Pyramimonadaceae</taxon>
        <taxon>Cymbomonas</taxon>
    </lineage>
</organism>
<evidence type="ECO:0000256" key="4">
    <source>
        <dbReference type="ARBA" id="ARBA00012269"/>
    </source>
</evidence>
<dbReference type="EC" id="1.14.11.2" evidence="4"/>
<evidence type="ECO:0000256" key="12">
    <source>
        <dbReference type="ARBA" id="ARBA00023136"/>
    </source>
</evidence>
<dbReference type="InterPro" id="IPR045054">
    <property type="entry name" value="P4HA-like"/>
</dbReference>
<feature type="chain" id="PRO_5042143254" description="procollagen-proline 4-dioxygenase" evidence="15">
    <location>
        <begin position="23"/>
        <end position="281"/>
    </location>
</feature>
<comment type="cofactor">
    <cofactor evidence="1">
        <name>L-ascorbate</name>
        <dbReference type="ChEBI" id="CHEBI:38290"/>
    </cofactor>
</comment>
<keyword evidence="7" id="KW-0223">Dioxygenase</keyword>
<name>A0AAE0BQK1_9CHLO</name>